<dbReference type="GO" id="GO:0005634">
    <property type="term" value="C:nucleus"/>
    <property type="evidence" value="ECO:0007669"/>
    <property type="project" value="UniProtKB-SubCell"/>
</dbReference>
<dbReference type="PANTHER" id="PTHR24339">
    <property type="entry name" value="HOMEOBOX PROTEIN EMX-RELATED"/>
    <property type="match status" value="1"/>
</dbReference>
<dbReference type="CDD" id="cd00086">
    <property type="entry name" value="homeodomain"/>
    <property type="match status" value="1"/>
</dbReference>
<dbReference type="PROSITE" id="PS50071">
    <property type="entry name" value="HOMEOBOX_2"/>
    <property type="match status" value="1"/>
</dbReference>
<sequence length="313" mass="34830">MLRCLDRLSSTLVYQVPTMGTQVASKRKRGFTIDELLGDASKNAEMKQSRKPESREAADTNPKGRTLDQCNPCTLHEADAATKLRRFAALGFDLPQIARIDGDNNSNSVFSVLDRCDYEKALATLGPNVGPPFGEWPSLHPMPPPPMPLAPPPQLPPALHPHPLLPLAAPRDFHNQIAPLSWLYEQAALQQSLCFPGTPTPYYLGLSSSHIRKPKRVRTAFSPMQLMRMEAAFEKNPYIVGQERKELANNLNLSETQVKVWFQNRRTKKKRVDSGSECSNGDRAGQDANDDDEVYSEENDCASEISVGSEDFK</sequence>
<dbReference type="SUPFAM" id="SSF46689">
    <property type="entry name" value="Homeodomain-like"/>
    <property type="match status" value="1"/>
</dbReference>
<dbReference type="FunFam" id="1.10.10.60:FF:000081">
    <property type="entry name" value="Empty spiracles homeobox 2"/>
    <property type="match status" value="1"/>
</dbReference>
<evidence type="ECO:0000256" key="4">
    <source>
        <dbReference type="ARBA" id="ARBA00023242"/>
    </source>
</evidence>
<dbReference type="PROSITE" id="PS00027">
    <property type="entry name" value="HOMEOBOX_1"/>
    <property type="match status" value="1"/>
</dbReference>
<feature type="domain" description="Homeobox" evidence="8">
    <location>
        <begin position="212"/>
        <end position="272"/>
    </location>
</feature>
<keyword evidence="2 5" id="KW-0238">DNA-binding</keyword>
<feature type="DNA-binding region" description="Homeobox" evidence="5">
    <location>
        <begin position="214"/>
        <end position="273"/>
    </location>
</feature>
<keyword evidence="3 5" id="KW-0371">Homeobox</keyword>
<comment type="subcellular location">
    <subcellularLocation>
        <location evidence="1 5 6">Nucleus</location>
    </subcellularLocation>
</comment>
<dbReference type="InterPro" id="IPR009057">
    <property type="entry name" value="Homeodomain-like_sf"/>
</dbReference>
<dbReference type="InterPro" id="IPR020479">
    <property type="entry name" value="HD_metazoa"/>
</dbReference>
<evidence type="ECO:0000256" key="1">
    <source>
        <dbReference type="ARBA" id="ARBA00004123"/>
    </source>
</evidence>
<protein>
    <submittedName>
        <fullName evidence="9">EmxA</fullName>
    </submittedName>
</protein>
<dbReference type="InterPro" id="IPR050877">
    <property type="entry name" value="EMX-VAX-Noto_Homeobox_TFs"/>
</dbReference>
<dbReference type="Gene3D" id="1.10.10.60">
    <property type="entry name" value="Homeodomain-like"/>
    <property type="match status" value="1"/>
</dbReference>
<name>A0AA51GER4_9PLAT</name>
<accession>A0AA51GER4</accession>
<feature type="region of interest" description="Disordered" evidence="7">
    <location>
        <begin position="268"/>
        <end position="313"/>
    </location>
</feature>
<dbReference type="InterPro" id="IPR001356">
    <property type="entry name" value="HD"/>
</dbReference>
<evidence type="ECO:0000313" key="9">
    <source>
        <dbReference type="EMBL" id="WMI31540.1"/>
    </source>
</evidence>
<keyword evidence="4 5" id="KW-0539">Nucleus</keyword>
<evidence type="ECO:0000256" key="2">
    <source>
        <dbReference type="ARBA" id="ARBA00023125"/>
    </source>
</evidence>
<organism evidence="9">
    <name type="scientific">Stenostomum brevipharyngium</name>
    <dbReference type="NCBI Taxonomy" id="2880247"/>
    <lineage>
        <taxon>Eukaryota</taxon>
        <taxon>Metazoa</taxon>
        <taxon>Spiralia</taxon>
        <taxon>Lophotrochozoa</taxon>
        <taxon>Platyhelminthes</taxon>
        <taxon>Catenulida</taxon>
        <taxon>Stenostomidae</taxon>
        <taxon>Stenostomum</taxon>
    </lineage>
</organism>
<dbReference type="InterPro" id="IPR017970">
    <property type="entry name" value="Homeobox_CS"/>
</dbReference>
<feature type="compositionally biased region" description="Basic and acidic residues" evidence="7">
    <location>
        <begin position="42"/>
        <end position="58"/>
    </location>
</feature>
<evidence type="ECO:0000259" key="8">
    <source>
        <dbReference type="PROSITE" id="PS50071"/>
    </source>
</evidence>
<dbReference type="PRINTS" id="PR00024">
    <property type="entry name" value="HOMEOBOX"/>
</dbReference>
<proteinExistence type="evidence at transcript level"/>
<dbReference type="AlphaFoldDB" id="A0AA51GER4"/>
<dbReference type="InterPro" id="IPR000047">
    <property type="entry name" value="HTH_motif"/>
</dbReference>
<feature type="compositionally biased region" description="Acidic residues" evidence="7">
    <location>
        <begin position="288"/>
        <end position="301"/>
    </location>
</feature>
<dbReference type="Pfam" id="PF00046">
    <property type="entry name" value="Homeodomain"/>
    <property type="match status" value="1"/>
</dbReference>
<evidence type="ECO:0000256" key="3">
    <source>
        <dbReference type="ARBA" id="ARBA00023155"/>
    </source>
</evidence>
<evidence type="ECO:0000256" key="6">
    <source>
        <dbReference type="RuleBase" id="RU000682"/>
    </source>
</evidence>
<dbReference type="GO" id="GO:0000978">
    <property type="term" value="F:RNA polymerase II cis-regulatory region sequence-specific DNA binding"/>
    <property type="evidence" value="ECO:0007669"/>
    <property type="project" value="TreeGrafter"/>
</dbReference>
<reference evidence="9" key="1">
    <citation type="submission" date="2023-05" db="EMBL/GenBank/DDBJ databases">
        <title>Convergent evolution of the sensory pits in flatworms.</title>
        <authorList>
            <person name="Gasiorowski L."/>
            <person name="Dittmann I."/>
            <person name="Ruhwedel T."/>
            <person name="Mobius W."/>
            <person name="Egger B."/>
            <person name="Rink J."/>
        </authorList>
    </citation>
    <scope>NUCLEOTIDE SEQUENCE</scope>
</reference>
<dbReference type="EMBL" id="OR036963">
    <property type="protein sequence ID" value="WMI31540.1"/>
    <property type="molecule type" value="mRNA"/>
</dbReference>
<evidence type="ECO:0000256" key="7">
    <source>
        <dbReference type="SAM" id="MobiDB-lite"/>
    </source>
</evidence>
<evidence type="ECO:0000256" key="5">
    <source>
        <dbReference type="PROSITE-ProRule" id="PRU00108"/>
    </source>
</evidence>
<dbReference type="SMART" id="SM00389">
    <property type="entry name" value="HOX"/>
    <property type="match status" value="1"/>
</dbReference>
<dbReference type="GO" id="GO:0000981">
    <property type="term" value="F:DNA-binding transcription factor activity, RNA polymerase II-specific"/>
    <property type="evidence" value="ECO:0007669"/>
    <property type="project" value="InterPro"/>
</dbReference>
<dbReference type="PANTHER" id="PTHR24339:SF28">
    <property type="entry name" value="E5-RELATED"/>
    <property type="match status" value="1"/>
</dbReference>
<dbReference type="PRINTS" id="PR00031">
    <property type="entry name" value="HTHREPRESSR"/>
</dbReference>
<feature type="region of interest" description="Disordered" evidence="7">
    <location>
        <begin position="41"/>
        <end position="68"/>
    </location>
</feature>